<dbReference type="Gene3D" id="1.25.40.10">
    <property type="entry name" value="Tetratricopeptide repeat domain"/>
    <property type="match status" value="1"/>
</dbReference>
<dbReference type="GO" id="GO:0003677">
    <property type="term" value="F:DNA binding"/>
    <property type="evidence" value="ECO:0007669"/>
    <property type="project" value="InterPro"/>
</dbReference>
<keyword evidence="2" id="KW-0067">ATP-binding</keyword>
<dbReference type="GO" id="GO:0006355">
    <property type="term" value="P:regulation of DNA-templated transcription"/>
    <property type="evidence" value="ECO:0007669"/>
    <property type="project" value="InterPro"/>
</dbReference>
<dbReference type="InterPro" id="IPR027417">
    <property type="entry name" value="P-loop_NTPase"/>
</dbReference>
<dbReference type="Pfam" id="PF00196">
    <property type="entry name" value="GerE"/>
    <property type="match status" value="1"/>
</dbReference>
<dbReference type="SUPFAM" id="SSF52540">
    <property type="entry name" value="P-loop containing nucleoside triphosphate hydrolases"/>
    <property type="match status" value="1"/>
</dbReference>
<dbReference type="SMART" id="SM00421">
    <property type="entry name" value="HTH_LUXR"/>
    <property type="match status" value="1"/>
</dbReference>
<dbReference type="InterPro" id="IPR041664">
    <property type="entry name" value="AAA_16"/>
</dbReference>
<dbReference type="Gene3D" id="3.40.50.300">
    <property type="entry name" value="P-loop containing nucleotide triphosphate hydrolases"/>
    <property type="match status" value="1"/>
</dbReference>
<dbReference type="Proteomes" id="UP000502508">
    <property type="component" value="Chromosome"/>
</dbReference>
<keyword evidence="5" id="KW-1185">Reference proteome</keyword>
<evidence type="ECO:0000256" key="2">
    <source>
        <dbReference type="ARBA" id="ARBA00022840"/>
    </source>
</evidence>
<organism evidence="4 5">
    <name type="scientific">Phytohabitans flavus</name>
    <dbReference type="NCBI Taxonomy" id="1076124"/>
    <lineage>
        <taxon>Bacteria</taxon>
        <taxon>Bacillati</taxon>
        <taxon>Actinomycetota</taxon>
        <taxon>Actinomycetes</taxon>
        <taxon>Micromonosporales</taxon>
        <taxon>Micromonosporaceae</taxon>
    </lineage>
</organism>
<dbReference type="PROSITE" id="PS50043">
    <property type="entry name" value="HTH_LUXR_2"/>
    <property type="match status" value="1"/>
</dbReference>
<evidence type="ECO:0000313" key="5">
    <source>
        <dbReference type="Proteomes" id="UP000502508"/>
    </source>
</evidence>
<dbReference type="Pfam" id="PF13191">
    <property type="entry name" value="AAA_16"/>
    <property type="match status" value="1"/>
</dbReference>
<dbReference type="CDD" id="cd06170">
    <property type="entry name" value="LuxR_C_like"/>
    <property type="match status" value="1"/>
</dbReference>
<dbReference type="KEGG" id="pfla:Pflav_043710"/>
<dbReference type="SUPFAM" id="SSF48452">
    <property type="entry name" value="TPR-like"/>
    <property type="match status" value="1"/>
</dbReference>
<evidence type="ECO:0000259" key="3">
    <source>
        <dbReference type="PROSITE" id="PS50043"/>
    </source>
</evidence>
<proteinExistence type="predicted"/>
<reference evidence="4 5" key="1">
    <citation type="submission" date="2020-03" db="EMBL/GenBank/DDBJ databases">
        <title>Whole genome shotgun sequence of Phytohabitans flavus NBRC 107702.</title>
        <authorList>
            <person name="Komaki H."/>
            <person name="Tamura T."/>
        </authorList>
    </citation>
    <scope>NUCLEOTIDE SEQUENCE [LARGE SCALE GENOMIC DNA]</scope>
    <source>
        <strain evidence="4 5">NBRC 107702</strain>
    </source>
</reference>
<dbReference type="SUPFAM" id="SSF46894">
    <property type="entry name" value="C-terminal effector domain of the bipartite response regulators"/>
    <property type="match status" value="1"/>
</dbReference>
<evidence type="ECO:0000256" key="1">
    <source>
        <dbReference type="ARBA" id="ARBA00022741"/>
    </source>
</evidence>
<keyword evidence="1" id="KW-0547">Nucleotide-binding</keyword>
<dbReference type="PANTHER" id="PTHR16305">
    <property type="entry name" value="TESTICULAR SOLUBLE ADENYLYL CYCLASE"/>
    <property type="match status" value="1"/>
</dbReference>
<dbReference type="GO" id="GO:0005737">
    <property type="term" value="C:cytoplasm"/>
    <property type="evidence" value="ECO:0007669"/>
    <property type="project" value="TreeGrafter"/>
</dbReference>
<dbReference type="PRINTS" id="PR00038">
    <property type="entry name" value="HTHLUXR"/>
</dbReference>
<dbReference type="InterPro" id="IPR036388">
    <property type="entry name" value="WH-like_DNA-bd_sf"/>
</dbReference>
<evidence type="ECO:0000313" key="4">
    <source>
        <dbReference type="EMBL" id="BCB77961.1"/>
    </source>
</evidence>
<dbReference type="GO" id="GO:0004016">
    <property type="term" value="F:adenylate cyclase activity"/>
    <property type="evidence" value="ECO:0007669"/>
    <property type="project" value="TreeGrafter"/>
</dbReference>
<dbReference type="AlphaFoldDB" id="A0A6F8XW48"/>
<dbReference type="RefSeq" id="WP_173037605.1">
    <property type="nucleotide sequence ID" value="NZ_AP022870.1"/>
</dbReference>
<feature type="domain" description="HTH luxR-type" evidence="3">
    <location>
        <begin position="792"/>
        <end position="857"/>
    </location>
</feature>
<gene>
    <name evidence="4" type="ORF">Pflav_043710</name>
</gene>
<dbReference type="InterPro" id="IPR011990">
    <property type="entry name" value="TPR-like_helical_dom_sf"/>
</dbReference>
<protein>
    <submittedName>
        <fullName evidence="4">LuxR family transcriptional regulator</fullName>
    </submittedName>
</protein>
<dbReference type="PROSITE" id="PS00622">
    <property type="entry name" value="HTH_LUXR_1"/>
    <property type="match status" value="1"/>
</dbReference>
<reference evidence="4 5" key="2">
    <citation type="submission" date="2020-03" db="EMBL/GenBank/DDBJ databases">
        <authorList>
            <person name="Ichikawa N."/>
            <person name="Kimura A."/>
            <person name="Kitahashi Y."/>
            <person name="Uohara A."/>
        </authorList>
    </citation>
    <scope>NUCLEOTIDE SEQUENCE [LARGE SCALE GENOMIC DNA]</scope>
    <source>
        <strain evidence="4 5">NBRC 107702</strain>
    </source>
</reference>
<dbReference type="InterPro" id="IPR000792">
    <property type="entry name" value="Tscrpt_reg_LuxR_C"/>
</dbReference>
<dbReference type="EMBL" id="AP022870">
    <property type="protein sequence ID" value="BCB77961.1"/>
    <property type="molecule type" value="Genomic_DNA"/>
</dbReference>
<dbReference type="PANTHER" id="PTHR16305:SF35">
    <property type="entry name" value="TRANSCRIPTIONAL ACTIVATOR DOMAIN"/>
    <property type="match status" value="1"/>
</dbReference>
<sequence length="861" mass="91994">MELWERAEALDALDGLLRDSAQGGRIALVAGEAGIGKSVLLSEFARRCGVRARVLWGACDRLVTPRVLGPLHDIGRQAGGELAERLRTAGARDAVFAALLDELSGPVQRQRPVVVLEDMHWADEATLDLLVFLGRRIDRLPALLVVTYRDDEIGVEHPLRGALAALPKAIVRRVLLAPLSGECVARQAERAGHDPRLVGELTGGNPLLVTELLDADAGTVPASVKDLILDRLRAVAEPARDLAQLVAVIPTRADGALVADKIDLVEQCVAAGVLVAEGDGARFRHELLRTAVEDSLSPIRRARLHRQVLEALSGMDGIDPGRLVHHARHAHDEAAVLRFGRIAGDEAAQQGAHREAAEHYRVAVPHSGQLPDPQRAALLEAYAREAYLVGQVDEGLAAGRAALAVRRSLDEIERVGENLRFISRMAWFAGDAGLARSAALEAVTTLLALPPGRQLAMAYSNQSQLHLLAYELDEAFEHGVRATTLADELGDPETATHAQVNVGTVELSRGVPGAVETLEQAFQRADRHGFAETAVRALTNLAGVTSGELQRYGAAEPLADRALAYVAARDLDGIGGIARGFRATIRFARGDWAGALADADQALDRSAPFGVNAVLPLVVRGRVRAARGEKEALATLDEADRQASRVRDLQSVVPVAAARSEYFLWQGDLDRARAEAERGLRLAMGVRYRFHIEELAYRLWRAGGPVPDGLAPGHPYTLVIAGDWAGGAAAWQERGSVWGRVEALADGDEEAAAEALRVLDELGASRAAGYVRARLRDRGLVVRAPRGPRRATAAHPAGLTARQAEVLALLVEGLSNAEIAARLTLSAKTVDHHVSAVLAKLGVTSRGQAVAAARRLEADSS</sequence>
<accession>A0A6F8XW48</accession>
<dbReference type="InterPro" id="IPR016032">
    <property type="entry name" value="Sig_transdc_resp-reg_C-effctor"/>
</dbReference>
<dbReference type="GO" id="GO:0005524">
    <property type="term" value="F:ATP binding"/>
    <property type="evidence" value="ECO:0007669"/>
    <property type="project" value="UniProtKB-KW"/>
</dbReference>
<dbReference type="Gene3D" id="1.10.10.10">
    <property type="entry name" value="Winged helix-like DNA-binding domain superfamily/Winged helix DNA-binding domain"/>
    <property type="match status" value="1"/>
</dbReference>
<name>A0A6F8XW48_9ACTN</name>